<dbReference type="InterPro" id="IPR050583">
    <property type="entry name" value="Mycobacterial_A85_antigen"/>
</dbReference>
<evidence type="ECO:0000256" key="2">
    <source>
        <dbReference type="SAM" id="Phobius"/>
    </source>
</evidence>
<dbReference type="Gene3D" id="3.40.50.1820">
    <property type="entry name" value="alpha/beta hydrolase"/>
    <property type="match status" value="1"/>
</dbReference>
<dbReference type="SUPFAM" id="SSF53474">
    <property type="entry name" value="alpha/beta-Hydrolases"/>
    <property type="match status" value="1"/>
</dbReference>
<dbReference type="Proteomes" id="UP000655044">
    <property type="component" value="Unassembled WGS sequence"/>
</dbReference>
<feature type="compositionally biased region" description="Basic and acidic residues" evidence="1">
    <location>
        <begin position="84"/>
        <end position="99"/>
    </location>
</feature>
<protein>
    <recommendedName>
        <fullName evidence="5">Esterase</fullName>
    </recommendedName>
</protein>
<evidence type="ECO:0000256" key="1">
    <source>
        <dbReference type="SAM" id="MobiDB-lite"/>
    </source>
</evidence>
<evidence type="ECO:0000313" key="4">
    <source>
        <dbReference type="Proteomes" id="UP000655044"/>
    </source>
</evidence>
<dbReference type="InterPro" id="IPR000801">
    <property type="entry name" value="Esterase-like"/>
</dbReference>
<dbReference type="GO" id="GO:0016747">
    <property type="term" value="F:acyltransferase activity, transferring groups other than amino-acyl groups"/>
    <property type="evidence" value="ECO:0007669"/>
    <property type="project" value="TreeGrafter"/>
</dbReference>
<feature type="compositionally biased region" description="Low complexity" evidence="1">
    <location>
        <begin position="33"/>
        <end position="48"/>
    </location>
</feature>
<dbReference type="InterPro" id="IPR029058">
    <property type="entry name" value="AB_hydrolase_fold"/>
</dbReference>
<dbReference type="PANTHER" id="PTHR48098">
    <property type="entry name" value="ENTEROCHELIN ESTERASE-RELATED"/>
    <property type="match status" value="1"/>
</dbReference>
<comment type="caution">
    <text evidence="3">The sequence shown here is derived from an EMBL/GenBank/DDBJ whole genome shotgun (WGS) entry which is preliminary data.</text>
</comment>
<dbReference type="AlphaFoldDB" id="A0A8J3RYL2"/>
<feature type="compositionally biased region" description="Pro residues" evidence="1">
    <location>
        <begin position="49"/>
        <end position="78"/>
    </location>
</feature>
<dbReference type="PANTHER" id="PTHR48098:SF1">
    <property type="entry name" value="DIACYLGLYCEROL ACYLTRANSFERASE_MYCOLYLTRANSFERASE AG85A"/>
    <property type="match status" value="1"/>
</dbReference>
<feature type="transmembrane region" description="Helical" evidence="2">
    <location>
        <begin position="6"/>
        <end position="27"/>
    </location>
</feature>
<accession>A0A8J3RYL2</accession>
<feature type="region of interest" description="Disordered" evidence="1">
    <location>
        <begin position="32"/>
        <end position="101"/>
    </location>
</feature>
<dbReference type="Pfam" id="PF00756">
    <property type="entry name" value="Esterase"/>
    <property type="match status" value="1"/>
</dbReference>
<keyword evidence="4" id="KW-1185">Reference proteome</keyword>
<evidence type="ECO:0000313" key="3">
    <source>
        <dbReference type="EMBL" id="GIH83708.1"/>
    </source>
</evidence>
<keyword evidence="2" id="KW-1133">Transmembrane helix</keyword>
<evidence type="ECO:0008006" key="5">
    <source>
        <dbReference type="Google" id="ProtNLM"/>
    </source>
</evidence>
<gene>
    <name evidence="3" type="ORF">Pro02_21160</name>
</gene>
<proteinExistence type="predicted"/>
<sequence>MKSVRVWWAVAAGIAVVVAAAVATVILRPDPAGPAASAPAASPSAPAVSPAPSPPAASPPAASPPAVSPPAVSPPAPAPSGTVRDVRSENAGGRSRDLTFHSPALGRTAKARILLPRGWKPGSGPWPVLYLLHGCCGPDHLGWVEYGGAERLTAGAPVIVVIPEGGPAGFYSDWLRGPRWETFHMTELLGVVEKEYGAGDRRAIAGLSMGGFGAMSYAARHPGAFQAAASFSGVLDPEAGPQGVMGIVRSHGFDPGDLWGVPGGAEDVWAAHNPRRLASALKGVWLYVSCGNGDPGPLDGPGATGDGGEQFLLAEARSFVKRVREAGLSVETDFYGDGTHSWPYWERALERALPGLLEAIGVR</sequence>
<name>A0A8J3RYL2_PLARO</name>
<dbReference type="RefSeq" id="WP_189241543.1">
    <property type="nucleotide sequence ID" value="NZ_BMQP01000002.1"/>
</dbReference>
<dbReference type="EMBL" id="BOOI01000017">
    <property type="protein sequence ID" value="GIH83708.1"/>
    <property type="molecule type" value="Genomic_DNA"/>
</dbReference>
<reference evidence="3" key="1">
    <citation type="submission" date="2021-01" db="EMBL/GenBank/DDBJ databases">
        <title>Whole genome shotgun sequence of Planobispora rosea NBRC 15558.</title>
        <authorList>
            <person name="Komaki H."/>
            <person name="Tamura T."/>
        </authorList>
    </citation>
    <scope>NUCLEOTIDE SEQUENCE</scope>
    <source>
        <strain evidence="3">NBRC 15558</strain>
    </source>
</reference>
<keyword evidence="2" id="KW-0812">Transmembrane</keyword>
<organism evidence="3 4">
    <name type="scientific">Planobispora rosea</name>
    <dbReference type="NCBI Taxonomy" id="35762"/>
    <lineage>
        <taxon>Bacteria</taxon>
        <taxon>Bacillati</taxon>
        <taxon>Actinomycetota</taxon>
        <taxon>Actinomycetes</taxon>
        <taxon>Streptosporangiales</taxon>
        <taxon>Streptosporangiaceae</taxon>
        <taxon>Planobispora</taxon>
    </lineage>
</organism>
<keyword evidence="2" id="KW-0472">Membrane</keyword>